<dbReference type="Gene3D" id="1.20.1250.20">
    <property type="entry name" value="MFS general substrate transporter like domains"/>
    <property type="match status" value="2"/>
</dbReference>
<dbReference type="InterPro" id="IPR020846">
    <property type="entry name" value="MFS_dom"/>
</dbReference>
<dbReference type="SUPFAM" id="SSF103473">
    <property type="entry name" value="MFS general substrate transporter"/>
    <property type="match status" value="1"/>
</dbReference>
<feature type="transmembrane region" description="Helical" evidence="26">
    <location>
        <begin position="45"/>
        <end position="78"/>
    </location>
</feature>
<keyword evidence="8" id="KW-0769">Symport</keyword>
<dbReference type="Proteomes" id="UP000027135">
    <property type="component" value="Unassembled WGS sequence"/>
</dbReference>
<dbReference type="EMBL" id="KK852584">
    <property type="protein sequence ID" value="KDR20852.1"/>
    <property type="molecule type" value="Genomic_DNA"/>
</dbReference>
<proteinExistence type="predicted"/>
<feature type="transmembrane region" description="Helical" evidence="26">
    <location>
        <begin position="217"/>
        <end position="237"/>
    </location>
</feature>
<evidence type="ECO:0000259" key="27">
    <source>
        <dbReference type="PROSITE" id="PS50850"/>
    </source>
</evidence>
<evidence type="ECO:0000313" key="28">
    <source>
        <dbReference type="EMBL" id="KDR20852.1"/>
    </source>
</evidence>
<comment type="catalytic activity">
    <reaction evidence="15">
        <text>2 nitrate(out) + H(+)(out) = 2 nitrate(in) + H(+)(in)</text>
        <dbReference type="Rhea" id="RHEA:71539"/>
        <dbReference type="ChEBI" id="CHEBI:15378"/>
        <dbReference type="ChEBI" id="CHEBI:17632"/>
    </reaction>
    <physiologicalReaction direction="left-to-right" evidence="15">
        <dbReference type="Rhea" id="RHEA:71540"/>
    </physiologicalReaction>
</comment>
<feature type="domain" description="Major facilitator superfamily (MFS) profile" evidence="27">
    <location>
        <begin position="46"/>
        <end position="473"/>
    </location>
</feature>
<comment type="catalytic activity">
    <reaction evidence="20">
        <text>D-glucuronate(out) + H(+)(out) = D-glucuronate(in) + H(+)(in)</text>
        <dbReference type="Rhea" id="RHEA:72591"/>
        <dbReference type="ChEBI" id="CHEBI:15378"/>
        <dbReference type="ChEBI" id="CHEBI:58720"/>
    </reaction>
    <physiologicalReaction direction="left-to-right" evidence="20">
        <dbReference type="Rhea" id="RHEA:72592"/>
    </physiologicalReaction>
</comment>
<dbReference type="FunFam" id="1.20.1250.20:FF:000003">
    <property type="entry name" value="Solute carrier family 17 member 3"/>
    <property type="match status" value="1"/>
</dbReference>
<comment type="catalytic activity">
    <reaction evidence="16">
        <text>L-aspartate(out) = L-aspartate(in)</text>
        <dbReference type="Rhea" id="RHEA:66332"/>
        <dbReference type="ChEBI" id="CHEBI:29991"/>
    </reaction>
    <physiologicalReaction direction="left-to-right" evidence="16">
        <dbReference type="Rhea" id="RHEA:66333"/>
    </physiologicalReaction>
</comment>
<dbReference type="GO" id="GO:0016323">
    <property type="term" value="C:basolateral plasma membrane"/>
    <property type="evidence" value="ECO:0007669"/>
    <property type="project" value="UniProtKB-SubCell"/>
</dbReference>
<evidence type="ECO:0000256" key="20">
    <source>
        <dbReference type="ARBA" id="ARBA00051612"/>
    </source>
</evidence>
<comment type="catalytic activity">
    <reaction evidence="17">
        <text>N-acetylneuraminate(in) + H(+)(in) = N-acetylneuraminate(out) + H(+)(out)</text>
        <dbReference type="Rhea" id="RHEA:28987"/>
        <dbReference type="ChEBI" id="CHEBI:15378"/>
        <dbReference type="ChEBI" id="CHEBI:35418"/>
    </reaction>
    <physiologicalReaction direction="right-to-left" evidence="17">
        <dbReference type="Rhea" id="RHEA:28989"/>
    </physiologicalReaction>
</comment>
<dbReference type="GO" id="GO:0005765">
    <property type="term" value="C:lysosomal membrane"/>
    <property type="evidence" value="ECO:0007669"/>
    <property type="project" value="UniProtKB-SubCell"/>
</dbReference>
<evidence type="ECO:0000256" key="26">
    <source>
        <dbReference type="SAM" id="Phobius"/>
    </source>
</evidence>
<dbReference type="FunFam" id="1.20.1250.20:FF:000067">
    <property type="entry name" value="sialin isoform X2"/>
    <property type="match status" value="1"/>
</dbReference>
<evidence type="ECO:0000256" key="6">
    <source>
        <dbReference type="ARBA" id="ARBA00022475"/>
    </source>
</evidence>
<dbReference type="InParanoid" id="A0A067RAW1"/>
<organism evidence="28 29">
    <name type="scientific">Zootermopsis nevadensis</name>
    <name type="common">Dampwood termite</name>
    <dbReference type="NCBI Taxonomy" id="136037"/>
    <lineage>
        <taxon>Eukaryota</taxon>
        <taxon>Metazoa</taxon>
        <taxon>Ecdysozoa</taxon>
        <taxon>Arthropoda</taxon>
        <taxon>Hexapoda</taxon>
        <taxon>Insecta</taxon>
        <taxon>Pterygota</taxon>
        <taxon>Neoptera</taxon>
        <taxon>Polyneoptera</taxon>
        <taxon>Dictyoptera</taxon>
        <taxon>Blattodea</taxon>
        <taxon>Blattoidea</taxon>
        <taxon>Termitoidae</taxon>
        <taxon>Termopsidae</taxon>
        <taxon>Zootermopsis</taxon>
    </lineage>
</organism>
<reference evidence="28 29" key="1">
    <citation type="journal article" date="2014" name="Nat. Commun.">
        <title>Molecular traces of alternative social organization in a termite genome.</title>
        <authorList>
            <person name="Terrapon N."/>
            <person name="Li C."/>
            <person name="Robertson H.M."/>
            <person name="Ji L."/>
            <person name="Meng X."/>
            <person name="Booth W."/>
            <person name="Chen Z."/>
            <person name="Childers C.P."/>
            <person name="Glastad K.M."/>
            <person name="Gokhale K."/>
            <person name="Gowin J."/>
            <person name="Gronenberg W."/>
            <person name="Hermansen R.A."/>
            <person name="Hu H."/>
            <person name="Hunt B.G."/>
            <person name="Huylmans A.K."/>
            <person name="Khalil S.M."/>
            <person name="Mitchell R.D."/>
            <person name="Munoz-Torres M.C."/>
            <person name="Mustard J.A."/>
            <person name="Pan H."/>
            <person name="Reese J.T."/>
            <person name="Scharf M.E."/>
            <person name="Sun F."/>
            <person name="Vogel H."/>
            <person name="Xiao J."/>
            <person name="Yang W."/>
            <person name="Yang Z."/>
            <person name="Yang Z."/>
            <person name="Zhou J."/>
            <person name="Zhu J."/>
            <person name="Brent C.S."/>
            <person name="Elsik C.G."/>
            <person name="Goodisman M.A."/>
            <person name="Liberles D.A."/>
            <person name="Roe R.M."/>
            <person name="Vargo E.L."/>
            <person name="Vilcinskas A."/>
            <person name="Wang J."/>
            <person name="Bornberg-Bauer E."/>
            <person name="Korb J."/>
            <person name="Zhang G."/>
            <person name="Liebig J."/>
        </authorList>
    </citation>
    <scope>NUCLEOTIDE SEQUENCE [LARGE SCALE GENOMIC DNA]</scope>
    <source>
        <tissue evidence="28">Whole organism</tissue>
    </source>
</reference>
<evidence type="ECO:0000256" key="14">
    <source>
        <dbReference type="ARBA" id="ARBA00023329"/>
    </source>
</evidence>
<keyword evidence="10" id="KW-0770">Synapse</keyword>
<evidence type="ECO:0000256" key="15">
    <source>
        <dbReference type="ARBA" id="ARBA00050101"/>
    </source>
</evidence>
<evidence type="ECO:0000256" key="16">
    <source>
        <dbReference type="ARBA" id="ARBA00050554"/>
    </source>
</evidence>
<comment type="catalytic activity">
    <reaction evidence="19">
        <text>L-glutamate(out) = L-glutamate(in)</text>
        <dbReference type="Rhea" id="RHEA:66336"/>
        <dbReference type="ChEBI" id="CHEBI:29985"/>
    </reaction>
    <physiologicalReaction direction="left-to-right" evidence="19">
        <dbReference type="Rhea" id="RHEA:66337"/>
    </physiologicalReaction>
</comment>
<evidence type="ECO:0000256" key="23">
    <source>
        <dbReference type="ARBA" id="ARBA00080244"/>
    </source>
</evidence>
<evidence type="ECO:0000256" key="7">
    <source>
        <dbReference type="ARBA" id="ARBA00022692"/>
    </source>
</evidence>
<sequence length="506" mass="55549">MELSGPSRSPTEKTAIKSQLSFNQDLPEIPEGTSSKWHFSIPRRYVVAIMAFLGFCNVYSLRVNLSVAIVAMTSNYSYTENGTEQFKQDYPWSSEVQGLVLSSFFFGYIVTQIPGGWYATQIGGKKLFGIGVGVTALVSLLTPALASTNLYLLVLGRVVEGLFEGVTYPSIHAVWSHWAPPLERSRLATIAFSGSYFGTVISLPLSGMLAEYVGWPYIFYLFGILALIWCALWWYMVAETPQADRRITDAELEYIRSSIGPSANHIKVNVEPPWKRFLTSLPVWAIMIAHFSENWGFYTLLTELPTFMKDVLKFDLKDAGLLAALPYLVMGVTVQSGGFLADWLRSQGNLTTTQVRKLCNCGAFVCQTLFLLAVAHSTTPSAVVASLTAAVGFGGFAWAGFSVNHLDIAPQFASILMGLSNTVATLPGIFSPLLTGHLVQDKTPEEWQAVFYIAGGVYLAGALFYGLFASGERQKWADIPDSYALCRDDQSYASTEDMPYGTGSCE</sequence>
<dbReference type="Pfam" id="PF07690">
    <property type="entry name" value="MFS_1"/>
    <property type="match status" value="1"/>
</dbReference>
<evidence type="ECO:0000256" key="12">
    <source>
        <dbReference type="ARBA" id="ARBA00023180"/>
    </source>
</evidence>
<evidence type="ECO:0000256" key="19">
    <source>
        <dbReference type="ARBA" id="ARBA00051447"/>
    </source>
</evidence>
<dbReference type="PANTHER" id="PTHR11662:SF455">
    <property type="entry name" value="GH23975P"/>
    <property type="match status" value="1"/>
</dbReference>
<evidence type="ECO:0000256" key="3">
    <source>
        <dbReference type="ARBA" id="ARBA00004638"/>
    </source>
</evidence>
<evidence type="ECO:0000256" key="11">
    <source>
        <dbReference type="ARBA" id="ARBA00023136"/>
    </source>
</evidence>
<keyword evidence="7 26" id="KW-0812">Transmembrane</keyword>
<dbReference type="OrthoDB" id="2985014at2759"/>
<feature type="transmembrane region" description="Helical" evidence="26">
    <location>
        <begin position="321"/>
        <end position="343"/>
    </location>
</feature>
<accession>A0A067RAW1</accession>
<feature type="transmembrane region" description="Helical" evidence="26">
    <location>
        <begin position="127"/>
        <end position="146"/>
    </location>
</feature>
<feature type="transmembrane region" description="Helical" evidence="26">
    <location>
        <begin position="281"/>
        <end position="301"/>
    </location>
</feature>
<evidence type="ECO:0000256" key="13">
    <source>
        <dbReference type="ARBA" id="ARBA00023228"/>
    </source>
</evidence>
<keyword evidence="6" id="KW-1003">Cell membrane</keyword>
<comment type="catalytic activity">
    <reaction evidence="18">
        <text>N-acetyl-L-aspartyl-L-glutamate(out) = N-acetyl-L-aspartyl-L-glutamate(in)</text>
        <dbReference type="Rhea" id="RHEA:72599"/>
        <dbReference type="ChEBI" id="CHEBI:76931"/>
    </reaction>
    <physiologicalReaction direction="left-to-right" evidence="18">
        <dbReference type="Rhea" id="RHEA:72600"/>
    </physiologicalReaction>
</comment>
<evidence type="ECO:0000256" key="2">
    <source>
        <dbReference type="ARBA" id="ARBA00004554"/>
    </source>
</evidence>
<dbReference type="GO" id="GO:0015293">
    <property type="term" value="F:symporter activity"/>
    <property type="evidence" value="ECO:0007669"/>
    <property type="project" value="UniProtKB-KW"/>
</dbReference>
<evidence type="ECO:0000256" key="1">
    <source>
        <dbReference type="ARBA" id="ARBA00004432"/>
    </source>
</evidence>
<dbReference type="OMA" id="WAPPMEK"/>
<dbReference type="InterPro" id="IPR011701">
    <property type="entry name" value="MFS"/>
</dbReference>
<dbReference type="PANTHER" id="PTHR11662">
    <property type="entry name" value="SOLUTE CARRIER FAMILY 17"/>
    <property type="match status" value="1"/>
</dbReference>
<evidence type="ECO:0000256" key="9">
    <source>
        <dbReference type="ARBA" id="ARBA00022989"/>
    </source>
</evidence>
<evidence type="ECO:0000256" key="5">
    <source>
        <dbReference type="ARBA" id="ARBA00022448"/>
    </source>
</evidence>
<keyword evidence="29" id="KW-1185">Reference proteome</keyword>
<protein>
    <recommendedName>
        <fullName evidence="22">Sialin</fullName>
    </recommendedName>
    <alternativeName>
        <fullName evidence="25">H(+)/nitrate cotransporter</fullName>
    </alternativeName>
    <alternativeName>
        <fullName evidence="23">H(+)/sialic acid cotransporter</fullName>
    </alternativeName>
    <alternativeName>
        <fullName evidence="24">Vesicular excitatory amino acid transporter</fullName>
    </alternativeName>
</protein>
<evidence type="ECO:0000256" key="25">
    <source>
        <dbReference type="ARBA" id="ARBA00081925"/>
    </source>
</evidence>
<evidence type="ECO:0000256" key="17">
    <source>
        <dbReference type="ARBA" id="ARBA00050625"/>
    </source>
</evidence>
<evidence type="ECO:0000256" key="10">
    <source>
        <dbReference type="ARBA" id="ARBA00023018"/>
    </source>
</evidence>
<name>A0A067RAW1_ZOONE</name>
<evidence type="ECO:0000256" key="24">
    <source>
        <dbReference type="ARBA" id="ARBA00081195"/>
    </source>
</evidence>
<dbReference type="InterPro" id="IPR050382">
    <property type="entry name" value="MFS_Na/Anion_cotransporter"/>
</dbReference>
<comment type="subcellular location">
    <subcellularLocation>
        <location evidence="2">Basolateral cell membrane</location>
        <topology evidence="2">Multi-pass membrane protein</topology>
    </subcellularLocation>
    <subcellularLocation>
        <location evidence="3">Cytoplasmic vesicle</location>
        <location evidence="3">Secretory vesicle membrane</location>
        <topology evidence="3">Multi-pass membrane protein</topology>
    </subcellularLocation>
    <subcellularLocation>
        <location evidence="1">Cytoplasmic vesicle</location>
        <location evidence="1">Secretory vesicle</location>
        <location evidence="1">Synaptic vesicle membrane</location>
    </subcellularLocation>
    <subcellularLocation>
        <location evidence="4">Lysosome membrane</location>
    </subcellularLocation>
</comment>
<dbReference type="PROSITE" id="PS50850">
    <property type="entry name" value="MFS"/>
    <property type="match status" value="1"/>
</dbReference>
<feature type="transmembrane region" description="Helical" evidence="26">
    <location>
        <begin position="381"/>
        <end position="400"/>
    </location>
</feature>
<keyword evidence="9 26" id="KW-1133">Transmembrane helix</keyword>
<dbReference type="eggNOG" id="KOG2532">
    <property type="taxonomic scope" value="Eukaryota"/>
</dbReference>
<feature type="transmembrane region" description="Helical" evidence="26">
    <location>
        <begin position="412"/>
        <end position="430"/>
    </location>
</feature>
<feature type="transmembrane region" description="Helical" evidence="26">
    <location>
        <begin position="355"/>
        <end position="375"/>
    </location>
</feature>
<dbReference type="CDD" id="cd17318">
    <property type="entry name" value="MFS_SLC17"/>
    <property type="match status" value="1"/>
</dbReference>
<feature type="transmembrane region" description="Helical" evidence="26">
    <location>
        <begin position="450"/>
        <end position="468"/>
    </location>
</feature>
<keyword evidence="13" id="KW-0458">Lysosome</keyword>
<dbReference type="GO" id="GO:0046942">
    <property type="term" value="P:carboxylic acid transport"/>
    <property type="evidence" value="ECO:0007669"/>
    <property type="project" value="UniProtKB-ARBA"/>
</dbReference>
<dbReference type="GO" id="GO:0006820">
    <property type="term" value="P:monoatomic anion transport"/>
    <property type="evidence" value="ECO:0007669"/>
    <property type="project" value="TreeGrafter"/>
</dbReference>
<evidence type="ECO:0000256" key="22">
    <source>
        <dbReference type="ARBA" id="ARBA00069713"/>
    </source>
</evidence>
<keyword evidence="5" id="KW-0813">Transport</keyword>
<dbReference type="GO" id="GO:0030672">
    <property type="term" value="C:synaptic vesicle membrane"/>
    <property type="evidence" value="ECO:0007669"/>
    <property type="project" value="UniProtKB-SubCell"/>
</dbReference>
<gene>
    <name evidence="28" type="ORF">L798_04656</name>
</gene>
<keyword evidence="14" id="KW-0968">Cytoplasmic vesicle</keyword>
<evidence type="ECO:0000256" key="21">
    <source>
        <dbReference type="ARBA" id="ARBA00056891"/>
    </source>
</evidence>
<comment type="function">
    <text evidence="21">Receptor for CM101, a polysaccharide produced by group B Streptococcus with antipathoangiogenic properties.</text>
</comment>
<dbReference type="AlphaFoldDB" id="A0A067RAW1"/>
<feature type="transmembrane region" description="Helical" evidence="26">
    <location>
        <begin position="98"/>
        <end position="120"/>
    </location>
</feature>
<keyword evidence="11 26" id="KW-0472">Membrane</keyword>
<evidence type="ECO:0000256" key="4">
    <source>
        <dbReference type="ARBA" id="ARBA00004656"/>
    </source>
</evidence>
<evidence type="ECO:0000313" key="29">
    <source>
        <dbReference type="Proteomes" id="UP000027135"/>
    </source>
</evidence>
<keyword evidence="12" id="KW-0325">Glycoprotein</keyword>
<evidence type="ECO:0000256" key="18">
    <source>
        <dbReference type="ARBA" id="ARBA00051403"/>
    </source>
</evidence>
<dbReference type="InterPro" id="IPR036259">
    <property type="entry name" value="MFS_trans_sf"/>
</dbReference>
<evidence type="ECO:0000256" key="8">
    <source>
        <dbReference type="ARBA" id="ARBA00022847"/>
    </source>
</evidence>